<evidence type="ECO:0000256" key="2">
    <source>
        <dbReference type="ARBA" id="ARBA00016337"/>
    </source>
</evidence>
<keyword evidence="4 10" id="KW-0808">Transferase</keyword>
<comment type="caution">
    <text evidence="12">The sequence shown here is derived from an EMBL/GenBank/DDBJ whole genome shotgun (WGS) entry which is preliminary data.</text>
</comment>
<dbReference type="EMBL" id="JACRTA010000001">
    <property type="protein sequence ID" value="MBC8567702.1"/>
    <property type="molecule type" value="Genomic_DNA"/>
</dbReference>
<evidence type="ECO:0000256" key="8">
    <source>
        <dbReference type="ARBA" id="ARBA00031306"/>
    </source>
</evidence>
<dbReference type="InterPro" id="IPR024932">
    <property type="entry name" value="ApbE"/>
</dbReference>
<proteinExistence type="inferred from homology"/>
<dbReference type="GO" id="GO:0046872">
    <property type="term" value="F:metal ion binding"/>
    <property type="evidence" value="ECO:0007669"/>
    <property type="project" value="UniProtKB-UniRule"/>
</dbReference>
<evidence type="ECO:0000256" key="6">
    <source>
        <dbReference type="ARBA" id="ARBA00022827"/>
    </source>
</evidence>
<dbReference type="PANTHER" id="PTHR30040:SF2">
    <property type="entry name" value="FAD:PROTEIN FMN TRANSFERASE"/>
    <property type="match status" value="1"/>
</dbReference>
<evidence type="ECO:0000256" key="1">
    <source>
        <dbReference type="ARBA" id="ARBA00011955"/>
    </source>
</evidence>
<dbReference type="EC" id="2.7.1.180" evidence="1 10"/>
<comment type="cofactor">
    <cofactor evidence="11">
        <name>Mg(2+)</name>
        <dbReference type="ChEBI" id="CHEBI:18420"/>
    </cofactor>
    <cofactor evidence="11">
        <name>Mn(2+)</name>
        <dbReference type="ChEBI" id="CHEBI:29035"/>
    </cofactor>
    <text evidence="11">Magnesium. Can also use manganese.</text>
</comment>
<keyword evidence="6 10" id="KW-0274">FAD</keyword>
<evidence type="ECO:0000313" key="12">
    <source>
        <dbReference type="EMBL" id="MBC8567702.1"/>
    </source>
</evidence>
<dbReference type="Gene3D" id="3.10.520.10">
    <property type="entry name" value="ApbE-like domains"/>
    <property type="match status" value="1"/>
</dbReference>
<reference evidence="12" key="1">
    <citation type="submission" date="2020-08" db="EMBL/GenBank/DDBJ databases">
        <title>Genome public.</title>
        <authorList>
            <person name="Liu C."/>
            <person name="Sun Q."/>
        </authorList>
    </citation>
    <scope>NUCLEOTIDE SEQUENCE</scope>
    <source>
        <strain evidence="12">NSJ-24</strain>
    </source>
</reference>
<organism evidence="12 13">
    <name type="scientific">Lentihominibacter hominis</name>
    <dbReference type="NCBI Taxonomy" id="2763645"/>
    <lineage>
        <taxon>Bacteria</taxon>
        <taxon>Bacillati</taxon>
        <taxon>Bacillota</taxon>
        <taxon>Clostridia</taxon>
        <taxon>Peptostreptococcales</taxon>
        <taxon>Anaerovoracaceae</taxon>
        <taxon>Lentihominibacter</taxon>
    </lineage>
</organism>
<feature type="binding site" evidence="11">
    <location>
        <position position="184"/>
    </location>
    <ligand>
        <name>Mg(2+)</name>
        <dbReference type="ChEBI" id="CHEBI:18420"/>
    </ligand>
</feature>
<dbReference type="PANTHER" id="PTHR30040">
    <property type="entry name" value="THIAMINE BIOSYNTHESIS LIPOPROTEIN APBE"/>
    <property type="match status" value="1"/>
</dbReference>
<dbReference type="Pfam" id="PF02424">
    <property type="entry name" value="ApbE"/>
    <property type="match status" value="1"/>
</dbReference>
<accession>A0A926E9H6</accession>
<evidence type="ECO:0000256" key="5">
    <source>
        <dbReference type="ARBA" id="ARBA00022723"/>
    </source>
</evidence>
<dbReference type="RefSeq" id="WP_177267732.1">
    <property type="nucleotide sequence ID" value="NZ_JACRTA010000001.1"/>
</dbReference>
<evidence type="ECO:0000256" key="4">
    <source>
        <dbReference type="ARBA" id="ARBA00022679"/>
    </source>
</evidence>
<evidence type="ECO:0000256" key="11">
    <source>
        <dbReference type="PIRSR" id="PIRSR006268-2"/>
    </source>
</evidence>
<keyword evidence="3 10" id="KW-0285">Flavoprotein</keyword>
<name>A0A926E9H6_9FIRM</name>
<gene>
    <name evidence="12" type="ORF">H8692_02850</name>
</gene>
<keyword evidence="5 10" id="KW-0479">Metal-binding</keyword>
<dbReference type="PIRSF" id="PIRSF006268">
    <property type="entry name" value="ApbE"/>
    <property type="match status" value="1"/>
</dbReference>
<evidence type="ECO:0000256" key="10">
    <source>
        <dbReference type="PIRNR" id="PIRNR006268"/>
    </source>
</evidence>
<dbReference type="InterPro" id="IPR003374">
    <property type="entry name" value="ApbE-like_sf"/>
</dbReference>
<dbReference type="GO" id="GO:0016740">
    <property type="term" value="F:transferase activity"/>
    <property type="evidence" value="ECO:0007669"/>
    <property type="project" value="UniProtKB-UniRule"/>
</dbReference>
<feature type="binding site" evidence="11">
    <location>
        <position position="304"/>
    </location>
    <ligand>
        <name>Mg(2+)</name>
        <dbReference type="ChEBI" id="CHEBI:18420"/>
    </ligand>
</feature>
<dbReference type="AlphaFoldDB" id="A0A926E9H6"/>
<evidence type="ECO:0000256" key="3">
    <source>
        <dbReference type="ARBA" id="ARBA00022630"/>
    </source>
</evidence>
<dbReference type="Proteomes" id="UP000610862">
    <property type="component" value="Unassembled WGS sequence"/>
</dbReference>
<evidence type="ECO:0000256" key="7">
    <source>
        <dbReference type="ARBA" id="ARBA00022842"/>
    </source>
</evidence>
<evidence type="ECO:0000256" key="9">
    <source>
        <dbReference type="ARBA" id="ARBA00048540"/>
    </source>
</evidence>
<feature type="binding site" evidence="11">
    <location>
        <position position="300"/>
    </location>
    <ligand>
        <name>Mg(2+)</name>
        <dbReference type="ChEBI" id="CHEBI:18420"/>
    </ligand>
</feature>
<evidence type="ECO:0000313" key="13">
    <source>
        <dbReference type="Proteomes" id="UP000610862"/>
    </source>
</evidence>
<dbReference type="SUPFAM" id="SSF143631">
    <property type="entry name" value="ApbE-like"/>
    <property type="match status" value="1"/>
</dbReference>
<sequence length="356" mass="39002">MKLSEKSIKTKGRHTLIRILAAILSIAFAIITQTGCGNKEFSKNDFVLNTTCSITISGMSEDEAEAVLTEAFKVLREYERLLSRTIEESDIYKINHSGGTPVEVSDDTAEVIRQGMMMGDLSEGKFDITIGKLTQLWGFTGEDPKVPSAEKIFEMMGSVDYKKVKIEGNTVTLLDPDAAVDLGGIAKGYIADRLDDLLREKGVNSAMINLGGNVVLIGEKPDGSLWNVGIQRPYSDRTAVIGSVKAADSTLVTSGTYERKFEEDGVIYHHVLDPDTGYPVDTDLESVTIKAKRGNSSFCDGLSTVCLMLGKEKAENLVETLQNKYPEMALEAAFIDKNDDMVQTDGMNIQLEDQEE</sequence>
<keyword evidence="7 10" id="KW-0460">Magnesium</keyword>
<comment type="catalytic activity">
    <reaction evidence="9 10">
        <text>L-threonyl-[protein] + FAD = FMN-L-threonyl-[protein] + AMP + H(+)</text>
        <dbReference type="Rhea" id="RHEA:36847"/>
        <dbReference type="Rhea" id="RHEA-COMP:11060"/>
        <dbReference type="Rhea" id="RHEA-COMP:11061"/>
        <dbReference type="ChEBI" id="CHEBI:15378"/>
        <dbReference type="ChEBI" id="CHEBI:30013"/>
        <dbReference type="ChEBI" id="CHEBI:57692"/>
        <dbReference type="ChEBI" id="CHEBI:74257"/>
        <dbReference type="ChEBI" id="CHEBI:456215"/>
        <dbReference type="EC" id="2.7.1.180"/>
    </reaction>
</comment>
<keyword evidence="13" id="KW-1185">Reference proteome</keyword>
<protein>
    <recommendedName>
        <fullName evidence="2 10">FAD:protein FMN transferase</fullName>
        <ecNumber evidence="1 10">2.7.1.180</ecNumber>
    </recommendedName>
    <alternativeName>
        <fullName evidence="8 10">Flavin transferase</fullName>
    </alternativeName>
</protein>
<comment type="similarity">
    <text evidence="10">Belongs to the ApbE family.</text>
</comment>